<evidence type="ECO:0000259" key="8">
    <source>
        <dbReference type="PROSITE" id="PS51900"/>
    </source>
</evidence>
<evidence type="ECO:0000256" key="6">
    <source>
        <dbReference type="SAM" id="MobiDB-lite"/>
    </source>
</evidence>
<dbReference type="SUPFAM" id="SSF56349">
    <property type="entry name" value="DNA breaking-rejoining enzymes"/>
    <property type="match status" value="1"/>
</dbReference>
<dbReference type="InterPro" id="IPR004107">
    <property type="entry name" value="Integrase_SAM-like_N"/>
</dbReference>
<evidence type="ECO:0000256" key="2">
    <source>
        <dbReference type="ARBA" id="ARBA00022908"/>
    </source>
</evidence>
<dbReference type="GO" id="GO:0003677">
    <property type="term" value="F:DNA binding"/>
    <property type="evidence" value="ECO:0007669"/>
    <property type="project" value="UniProtKB-UniRule"/>
</dbReference>
<feature type="domain" description="Tyr recombinase" evidence="7">
    <location>
        <begin position="186"/>
        <end position="387"/>
    </location>
</feature>
<dbReference type="PROSITE" id="PS51898">
    <property type="entry name" value="TYR_RECOMBINASE"/>
    <property type="match status" value="1"/>
</dbReference>
<evidence type="ECO:0000256" key="1">
    <source>
        <dbReference type="ARBA" id="ARBA00008857"/>
    </source>
</evidence>
<dbReference type="PANTHER" id="PTHR30349">
    <property type="entry name" value="PHAGE INTEGRASE-RELATED"/>
    <property type="match status" value="1"/>
</dbReference>
<dbReference type="RefSeq" id="WP_288185235.1">
    <property type="nucleotide sequence ID" value="NZ_LT608335.1"/>
</dbReference>
<dbReference type="Pfam" id="PF14659">
    <property type="entry name" value="Phage_int_SAM_3"/>
    <property type="match status" value="1"/>
</dbReference>
<dbReference type="GO" id="GO:0015074">
    <property type="term" value="P:DNA integration"/>
    <property type="evidence" value="ECO:0007669"/>
    <property type="project" value="UniProtKB-KW"/>
</dbReference>
<protein>
    <submittedName>
        <fullName evidence="9">Putative Tyrosine recombinase XerC-like</fullName>
    </submittedName>
</protein>
<accession>A0A212LYE0</accession>
<keyword evidence="3 5" id="KW-0238">DNA-binding</keyword>
<comment type="similarity">
    <text evidence="1">Belongs to the 'phage' integrase family.</text>
</comment>
<dbReference type="Pfam" id="PF00589">
    <property type="entry name" value="Phage_integrase"/>
    <property type="match status" value="1"/>
</dbReference>
<evidence type="ECO:0000256" key="5">
    <source>
        <dbReference type="PROSITE-ProRule" id="PRU01248"/>
    </source>
</evidence>
<sequence>MARKSKIDNTPIPGVYPDKKSGGAPYRVVFRYLDKAGKPKQSQRRNFPTVQEANEFRRQKERELELAQTPVDDQITLNEYLDYWKELYVLPRLKQSTIDGYLNCIRIIQEHLGQIRLYKLNHSTINSFYLDLQRPSNGDASGKAMALNSIRYVKRVLHKALEDAILERIIRENPSRGVKLSGKTETVYNTLSKSEITQLRKAVIDTALHLPLSLSLSLGLRRAEALGLRWKDINFETGIISIRQTLVMTSAGPILQTPKTKHSVRDILMPAQLKDLLLTEQERQASNRALLGKDYHDNDFVCCKENGDAYSPNYITHRFSKILDELSITKIRYHDLRHTYATIALESNVPLKVVSSFLGHSNIAITANIYSHVTEPLARKHTTTIADAIFD</sequence>
<evidence type="ECO:0000313" key="9">
    <source>
        <dbReference type="EMBL" id="SCM82583.1"/>
    </source>
</evidence>
<dbReference type="Gene3D" id="1.10.150.130">
    <property type="match status" value="1"/>
</dbReference>
<dbReference type="InterPro" id="IPR010998">
    <property type="entry name" value="Integrase_recombinase_N"/>
</dbReference>
<dbReference type="InterPro" id="IPR002104">
    <property type="entry name" value="Integrase_catalytic"/>
</dbReference>
<keyword evidence="4" id="KW-0233">DNA recombination</keyword>
<evidence type="ECO:0000259" key="7">
    <source>
        <dbReference type="PROSITE" id="PS51898"/>
    </source>
</evidence>
<feature type="domain" description="Core-binding (CB)" evidence="8">
    <location>
        <begin position="75"/>
        <end position="165"/>
    </location>
</feature>
<dbReference type="PROSITE" id="PS51900">
    <property type="entry name" value="CB"/>
    <property type="match status" value="1"/>
</dbReference>
<feature type="region of interest" description="Disordered" evidence="6">
    <location>
        <begin position="1"/>
        <end position="23"/>
    </location>
</feature>
<dbReference type="GO" id="GO:0006310">
    <property type="term" value="P:DNA recombination"/>
    <property type="evidence" value="ECO:0007669"/>
    <property type="project" value="UniProtKB-KW"/>
</dbReference>
<dbReference type="EMBL" id="FMJE01000005">
    <property type="protein sequence ID" value="SCM82583.1"/>
    <property type="molecule type" value="Genomic_DNA"/>
</dbReference>
<dbReference type="Gene3D" id="1.10.443.10">
    <property type="entry name" value="Intergrase catalytic core"/>
    <property type="match status" value="1"/>
</dbReference>
<dbReference type="InterPro" id="IPR050090">
    <property type="entry name" value="Tyrosine_recombinase_XerCD"/>
</dbReference>
<dbReference type="InterPro" id="IPR013762">
    <property type="entry name" value="Integrase-like_cat_sf"/>
</dbReference>
<name>A0A212LYE0_9FIRM</name>
<keyword evidence="2" id="KW-0229">DNA integration</keyword>
<evidence type="ECO:0000256" key="4">
    <source>
        <dbReference type="ARBA" id="ARBA00023172"/>
    </source>
</evidence>
<evidence type="ECO:0000256" key="3">
    <source>
        <dbReference type="ARBA" id="ARBA00023125"/>
    </source>
</evidence>
<dbReference type="InterPro" id="IPR044068">
    <property type="entry name" value="CB"/>
</dbReference>
<organism evidence="9">
    <name type="scientific">uncultured Sporomusa sp</name>
    <dbReference type="NCBI Taxonomy" id="307249"/>
    <lineage>
        <taxon>Bacteria</taxon>
        <taxon>Bacillati</taxon>
        <taxon>Bacillota</taxon>
        <taxon>Negativicutes</taxon>
        <taxon>Selenomonadales</taxon>
        <taxon>Sporomusaceae</taxon>
        <taxon>Sporomusa</taxon>
        <taxon>environmental samples</taxon>
    </lineage>
</organism>
<dbReference type="InterPro" id="IPR011010">
    <property type="entry name" value="DNA_brk_join_enz"/>
</dbReference>
<proteinExistence type="inferred from homology"/>
<dbReference type="AlphaFoldDB" id="A0A212LYE0"/>
<dbReference type="PANTHER" id="PTHR30349:SF64">
    <property type="entry name" value="PROPHAGE INTEGRASE INTD-RELATED"/>
    <property type="match status" value="1"/>
</dbReference>
<dbReference type="CDD" id="cd01189">
    <property type="entry name" value="INT_ICEBs1_C_like"/>
    <property type="match status" value="1"/>
</dbReference>
<reference evidence="9" key="1">
    <citation type="submission" date="2016-08" db="EMBL/GenBank/DDBJ databases">
        <authorList>
            <person name="Seilhamer J.J."/>
        </authorList>
    </citation>
    <scope>NUCLEOTIDE SEQUENCE</scope>
    <source>
        <strain evidence="9">86</strain>
    </source>
</reference>
<gene>
    <name evidence="9" type="ORF">KL86SPO_50354</name>
</gene>